<dbReference type="InterPro" id="IPR005174">
    <property type="entry name" value="KIB1-4_b-propeller"/>
</dbReference>
<dbReference type="Pfam" id="PF03478">
    <property type="entry name" value="Beta-prop_KIB1-4"/>
    <property type="match status" value="1"/>
</dbReference>
<dbReference type="PANTHER" id="PTHR44259:SF114">
    <property type="entry name" value="OS06G0707300 PROTEIN"/>
    <property type="match status" value="1"/>
</dbReference>
<gene>
    <name evidence="3" type="ORF">LUZ63_018962</name>
</gene>
<dbReference type="InterPro" id="IPR036047">
    <property type="entry name" value="F-box-like_dom_sf"/>
</dbReference>
<proteinExistence type="predicted"/>
<sequence>MDWSGLPPELLHLIFTKFSSICDLIHFRAVCNTWRASASVSYLPPQIQIPCFLLEPNPGATTLQFYSLTSGKTHNVNVSACSEQTILGSSNGYLLLHHSANPNLYLLNPVTNSKLSQPVLQIEGSRLVWESPGPIRTDDYSVHVSGNTWIPNKLPAFWQPGEINRTTINEVYQRCCYHDGKYLILISHFYKSIDIYDVATRTLRSAVVPPVNEGPFFPPGASTYFVISAGQVIRVLQHDNKCLPLHQRHFLIHRLEFQTNEQNHFWVKVNNIGDQILFLNVMNGFSISAAGCSGVFRGNSIYFMKKEDTGFNNRNSYVLARYNIETGIAEELPFPPVTGGTWFLPSLQCS</sequence>
<comment type="caution">
    <text evidence="3">The sequence shown here is derived from an EMBL/GenBank/DDBJ whole genome shotgun (WGS) entry which is preliminary data.</text>
</comment>
<evidence type="ECO:0000259" key="2">
    <source>
        <dbReference type="Pfam" id="PF12937"/>
    </source>
</evidence>
<dbReference type="OrthoDB" id="615888at2759"/>
<dbReference type="InterPro" id="IPR001810">
    <property type="entry name" value="F-box_dom"/>
</dbReference>
<name>A0A9Q0C5B5_9POAL</name>
<organism evidence="3 4">
    <name type="scientific">Rhynchospora breviuscula</name>
    <dbReference type="NCBI Taxonomy" id="2022672"/>
    <lineage>
        <taxon>Eukaryota</taxon>
        <taxon>Viridiplantae</taxon>
        <taxon>Streptophyta</taxon>
        <taxon>Embryophyta</taxon>
        <taxon>Tracheophyta</taxon>
        <taxon>Spermatophyta</taxon>
        <taxon>Magnoliopsida</taxon>
        <taxon>Liliopsida</taxon>
        <taxon>Poales</taxon>
        <taxon>Cyperaceae</taxon>
        <taxon>Cyperoideae</taxon>
        <taxon>Rhynchosporeae</taxon>
        <taxon>Rhynchospora</taxon>
    </lineage>
</organism>
<dbReference type="CDD" id="cd09917">
    <property type="entry name" value="F-box_SF"/>
    <property type="match status" value="1"/>
</dbReference>
<dbReference type="EMBL" id="JAMQYH010000005">
    <property type="protein sequence ID" value="KAJ1687572.1"/>
    <property type="molecule type" value="Genomic_DNA"/>
</dbReference>
<dbReference type="AlphaFoldDB" id="A0A9Q0C5B5"/>
<feature type="domain" description="KIB1-4 beta-propeller" evidence="1">
    <location>
        <begin position="65"/>
        <end position="312"/>
    </location>
</feature>
<feature type="domain" description="F-box" evidence="2">
    <location>
        <begin position="3"/>
        <end position="40"/>
    </location>
</feature>
<protein>
    <recommendedName>
        <fullName evidence="5">F-box domain-containing protein</fullName>
    </recommendedName>
</protein>
<evidence type="ECO:0000313" key="4">
    <source>
        <dbReference type="Proteomes" id="UP001151287"/>
    </source>
</evidence>
<evidence type="ECO:0000313" key="3">
    <source>
        <dbReference type="EMBL" id="KAJ1687572.1"/>
    </source>
</evidence>
<evidence type="ECO:0000259" key="1">
    <source>
        <dbReference type="Pfam" id="PF03478"/>
    </source>
</evidence>
<dbReference type="Pfam" id="PF12937">
    <property type="entry name" value="F-box-like"/>
    <property type="match status" value="1"/>
</dbReference>
<dbReference type="Gene3D" id="1.20.1280.50">
    <property type="match status" value="1"/>
</dbReference>
<keyword evidence="4" id="KW-1185">Reference proteome</keyword>
<evidence type="ECO:0008006" key="5">
    <source>
        <dbReference type="Google" id="ProtNLM"/>
    </source>
</evidence>
<dbReference type="SUPFAM" id="SSF81383">
    <property type="entry name" value="F-box domain"/>
    <property type="match status" value="1"/>
</dbReference>
<dbReference type="InterPro" id="IPR050942">
    <property type="entry name" value="F-box_BR-signaling"/>
</dbReference>
<reference evidence="3" key="1">
    <citation type="journal article" date="2022" name="Cell">
        <title>Repeat-based holocentromeres influence genome architecture and karyotype evolution.</title>
        <authorList>
            <person name="Hofstatter P.G."/>
            <person name="Thangavel G."/>
            <person name="Lux T."/>
            <person name="Neumann P."/>
            <person name="Vondrak T."/>
            <person name="Novak P."/>
            <person name="Zhang M."/>
            <person name="Costa L."/>
            <person name="Castellani M."/>
            <person name="Scott A."/>
            <person name="Toegelov H."/>
            <person name="Fuchs J."/>
            <person name="Mata-Sucre Y."/>
            <person name="Dias Y."/>
            <person name="Vanzela A.L.L."/>
            <person name="Huettel B."/>
            <person name="Almeida C.C.S."/>
            <person name="Simkova H."/>
            <person name="Souza G."/>
            <person name="Pedrosa-Harand A."/>
            <person name="Macas J."/>
            <person name="Mayer K.F.X."/>
            <person name="Houben A."/>
            <person name="Marques A."/>
        </authorList>
    </citation>
    <scope>NUCLEOTIDE SEQUENCE</scope>
    <source>
        <strain evidence="3">RhyBre1mFocal</strain>
    </source>
</reference>
<dbReference type="PANTHER" id="PTHR44259">
    <property type="entry name" value="OS07G0183000 PROTEIN-RELATED"/>
    <property type="match status" value="1"/>
</dbReference>
<accession>A0A9Q0C5B5</accession>
<dbReference type="Proteomes" id="UP001151287">
    <property type="component" value="Unassembled WGS sequence"/>
</dbReference>